<gene>
    <name evidence="2" type="ORF">KKC1_28070</name>
</gene>
<organism evidence="2 3">
    <name type="scientific">Calderihabitans maritimus</name>
    <dbReference type="NCBI Taxonomy" id="1246530"/>
    <lineage>
        <taxon>Bacteria</taxon>
        <taxon>Bacillati</taxon>
        <taxon>Bacillota</taxon>
        <taxon>Clostridia</taxon>
        <taxon>Neomoorellales</taxon>
        <taxon>Calderihabitantaceae</taxon>
        <taxon>Calderihabitans</taxon>
    </lineage>
</organism>
<dbReference type="Proteomes" id="UP000197032">
    <property type="component" value="Unassembled WGS sequence"/>
</dbReference>
<dbReference type="AlphaFoldDB" id="A0A1Z5HVV6"/>
<feature type="domain" description="4Fe-4S ferredoxin-type" evidence="1">
    <location>
        <begin position="35"/>
        <end position="64"/>
    </location>
</feature>
<evidence type="ECO:0000313" key="2">
    <source>
        <dbReference type="EMBL" id="GAW93679.1"/>
    </source>
</evidence>
<dbReference type="PANTHER" id="PTHR42895">
    <property type="entry name" value="IRON-SULFUR CLUSTER-BINDING PROTEIN-RELATED"/>
    <property type="match status" value="1"/>
</dbReference>
<dbReference type="InterPro" id="IPR052911">
    <property type="entry name" value="Corrinoid_activation_enz"/>
</dbReference>
<dbReference type="InterPro" id="IPR017896">
    <property type="entry name" value="4Fe4S_Fe-S-bd"/>
</dbReference>
<dbReference type="PANTHER" id="PTHR42895:SF1">
    <property type="entry name" value="IRON-SULFUR CLUSTER PROTEIN"/>
    <property type="match status" value="1"/>
</dbReference>
<dbReference type="OrthoDB" id="9795268at2"/>
<dbReference type="Pfam" id="PF13237">
    <property type="entry name" value="Fer4_10"/>
    <property type="match status" value="1"/>
</dbReference>
<dbReference type="RefSeq" id="WP_088554765.1">
    <property type="nucleotide sequence ID" value="NZ_BDGJ01000168.1"/>
</dbReference>
<dbReference type="EMBL" id="BDGJ01000168">
    <property type="protein sequence ID" value="GAW93679.1"/>
    <property type="molecule type" value="Genomic_DNA"/>
</dbReference>
<sequence>MAIRNIVKIDEDKCNGCGLCVPACAEGAIQIVDGKARLIADRYCDGLGACLGHCPNDAITIIKREAEEFDEEAVKEHLASRKQSSHMIGSCPGSRVMSLEKTKRLEREAESGDLKISIRSQLTQWPVQLMLVPANASFLQNADLLLTADCVPFAYANYHLDLLKGKKVLVGCPKLDDLQYYVGKLTDIFRLNDLRSITVAYMEVPCCSGLVRAVREAMKNAGKSIPIDLVQIGIDGQKQ</sequence>
<comment type="caution">
    <text evidence="2">The sequence shown here is derived from an EMBL/GenBank/DDBJ whole genome shotgun (WGS) entry which is preliminary data.</text>
</comment>
<evidence type="ECO:0000313" key="3">
    <source>
        <dbReference type="Proteomes" id="UP000197032"/>
    </source>
</evidence>
<reference evidence="3" key="1">
    <citation type="journal article" date="2017" name="Appl. Environ. Microbiol.">
        <title>Genomic analysis of Calderihabitans maritimus KKC1, a thermophilic hydrogenogenic carboxydotrophic bacterium isolated from marine sediment.</title>
        <authorList>
            <person name="Omae K."/>
            <person name="Yoneda Y."/>
            <person name="Fukuyama Y."/>
            <person name="Yoshida T."/>
            <person name="Sako Y."/>
        </authorList>
    </citation>
    <scope>NUCLEOTIDE SEQUENCE [LARGE SCALE GENOMIC DNA]</scope>
    <source>
        <strain evidence="3">KKC1</strain>
    </source>
</reference>
<dbReference type="SUPFAM" id="SSF54862">
    <property type="entry name" value="4Fe-4S ferredoxins"/>
    <property type="match status" value="1"/>
</dbReference>
<name>A0A1Z5HVV6_9FIRM</name>
<keyword evidence="3" id="KW-1185">Reference proteome</keyword>
<dbReference type="PROSITE" id="PS51379">
    <property type="entry name" value="4FE4S_FER_2"/>
    <property type="match status" value="2"/>
</dbReference>
<proteinExistence type="predicted"/>
<evidence type="ECO:0000259" key="1">
    <source>
        <dbReference type="PROSITE" id="PS51379"/>
    </source>
</evidence>
<dbReference type="Gene3D" id="3.30.70.20">
    <property type="match status" value="1"/>
</dbReference>
<protein>
    <submittedName>
        <fullName evidence="2">4Fe-4S ferredoxin</fullName>
    </submittedName>
</protein>
<feature type="domain" description="4Fe-4S ferredoxin-type" evidence="1">
    <location>
        <begin position="5"/>
        <end position="34"/>
    </location>
</feature>
<accession>A0A1Z5HVV6</accession>